<comment type="caution">
    <text evidence="2">The sequence shown here is derived from an EMBL/GenBank/DDBJ whole genome shotgun (WGS) entry which is preliminary data.</text>
</comment>
<evidence type="ECO:0000313" key="2">
    <source>
        <dbReference type="EMBL" id="KYJ85824.1"/>
    </source>
</evidence>
<keyword evidence="3" id="KW-1185">Reference proteome</keyword>
<dbReference type="InterPro" id="IPR043519">
    <property type="entry name" value="NT_sf"/>
</dbReference>
<reference evidence="2 3" key="1">
    <citation type="submission" date="2015-11" db="EMBL/GenBank/DDBJ databases">
        <title>Draft genome of Sulfurovum riftiae 1812E, a member of the Epsilonproteobacteria isolated from the tube of the deep-sea hydrothermal vent tubewom Riftia pachyptila.</title>
        <authorList>
            <person name="Vetriani C."/>
            <person name="Giovannelli D."/>
        </authorList>
    </citation>
    <scope>NUCLEOTIDE SEQUENCE [LARGE SCALE GENOMIC DNA]</scope>
    <source>
        <strain evidence="2 3">1812E</strain>
    </source>
</reference>
<dbReference type="STRING" id="1630136.AS592_02975"/>
<evidence type="ECO:0000259" key="1">
    <source>
        <dbReference type="Pfam" id="PF01909"/>
    </source>
</evidence>
<sequence>MKNLHRNIHEGIRLTEKEKDTLKKSVLSIDPNAKVYLFGSRTDRSKRGGDIDLLIISKVFTRKDISRVRWYFFERFGEQKMDIIVDDGTLATPFVKIIFPKAILL</sequence>
<name>A0A151CEC4_9BACT</name>
<accession>A0A151CEC4</accession>
<dbReference type="EMBL" id="LNKT01000067">
    <property type="protein sequence ID" value="KYJ85824.1"/>
    <property type="molecule type" value="Genomic_DNA"/>
</dbReference>
<dbReference type="SUPFAM" id="SSF81301">
    <property type="entry name" value="Nucleotidyltransferase"/>
    <property type="match status" value="1"/>
</dbReference>
<organism evidence="2 3">
    <name type="scientific">Sulfurovum riftiae</name>
    <dbReference type="NCBI Taxonomy" id="1630136"/>
    <lineage>
        <taxon>Bacteria</taxon>
        <taxon>Pseudomonadati</taxon>
        <taxon>Campylobacterota</taxon>
        <taxon>Epsilonproteobacteria</taxon>
        <taxon>Campylobacterales</taxon>
        <taxon>Sulfurovaceae</taxon>
        <taxon>Sulfurovum</taxon>
    </lineage>
</organism>
<dbReference type="Pfam" id="PF01909">
    <property type="entry name" value="NTP_transf_2"/>
    <property type="match status" value="1"/>
</dbReference>
<dbReference type="InterPro" id="IPR002934">
    <property type="entry name" value="Polymerase_NTP_transf_dom"/>
</dbReference>
<dbReference type="Gene3D" id="3.30.460.10">
    <property type="entry name" value="Beta Polymerase, domain 2"/>
    <property type="match status" value="1"/>
</dbReference>
<gene>
    <name evidence="2" type="ORF">AS592_02975</name>
</gene>
<feature type="domain" description="Polymerase nucleotidyl transferase" evidence="1">
    <location>
        <begin position="21"/>
        <end position="86"/>
    </location>
</feature>
<dbReference type="RefSeq" id="WP_082792142.1">
    <property type="nucleotide sequence ID" value="NZ_LNKT01000067.1"/>
</dbReference>
<dbReference type="AlphaFoldDB" id="A0A151CEC4"/>
<protein>
    <submittedName>
        <fullName evidence="2">DNA polymerase III subunit beta</fullName>
    </submittedName>
</protein>
<dbReference type="OrthoDB" id="14556at2"/>
<proteinExistence type="predicted"/>
<evidence type="ECO:0000313" key="3">
    <source>
        <dbReference type="Proteomes" id="UP000075359"/>
    </source>
</evidence>
<dbReference type="CDD" id="cd05403">
    <property type="entry name" value="NT_KNTase_like"/>
    <property type="match status" value="1"/>
</dbReference>
<dbReference type="Proteomes" id="UP000075359">
    <property type="component" value="Unassembled WGS sequence"/>
</dbReference>
<dbReference type="GO" id="GO:0016779">
    <property type="term" value="F:nucleotidyltransferase activity"/>
    <property type="evidence" value="ECO:0007669"/>
    <property type="project" value="InterPro"/>
</dbReference>